<keyword evidence="2" id="KW-0472">Membrane</keyword>
<organism evidence="3 4">
    <name type="scientific">Coemansia guatemalensis</name>
    <dbReference type="NCBI Taxonomy" id="2761395"/>
    <lineage>
        <taxon>Eukaryota</taxon>
        <taxon>Fungi</taxon>
        <taxon>Fungi incertae sedis</taxon>
        <taxon>Zoopagomycota</taxon>
        <taxon>Kickxellomycotina</taxon>
        <taxon>Kickxellomycetes</taxon>
        <taxon>Kickxellales</taxon>
        <taxon>Kickxellaceae</taxon>
        <taxon>Coemansia</taxon>
    </lineage>
</organism>
<dbReference type="AlphaFoldDB" id="A0A9W8LWM8"/>
<keyword evidence="2" id="KW-1133">Transmembrane helix</keyword>
<proteinExistence type="predicted"/>
<keyword evidence="2" id="KW-0812">Transmembrane</keyword>
<sequence length="723" mass="78293">MAACSMYGNGGFCGTGKLINYYVILRNYIKWAEQVSGVSIGVYHSPNAAGYTPSSDPNYSMKLPGGSNDESVNLYGKFTTETISADAEQDDKFSAINGVLSDTENGQSNNENLSESNQSIEALGPEDTLEAAPPVTITDHVTDFVSETVVSTELTTTTATSTTTETISVSTTVSITETIMSTMIITQTTIATSVNDQVAFNTDVMINTAQQPMTVTVTDTVTETALETAFNEVPTGVDGLPQAESVMTVTVTVGDSDTRVLDTDNASLDMAVDTVTVTSTILGDSTNSTETITETVTESTSAELTTSYVTVTDIKLQTVTSIVPVTVNGYTDMTLASDYAEVEDTESGNIERSGTGDLESFKGALLLKNGQQTSCEIALMYDTAGFVPANCLDYTDSTGKVLNTTTSYEVLVSSGLTGSYGRFMATQVTVNPNYDPESFANNIAIIQFAGSSGGGLVNYIASWRPDWTNLYFVRRSVMDATSGMWNPPTLTTYTDSSDLGDCARANPLFMYNQQDLICNQLSTASMVNGTCSTPYGSVYGVNNPNVAIAALYSHSAVYGDGDFCSNDKIYNYYIVMQNYVHWAMSVIGKKAPVFHTRIPEYTENLNPNYSMVVPNPKNVEGVTLYGGDLYHINSTTSETEKDDDKKGGMPVASIIGLVIGLLLLLALLAYFLRKKLLKKYADTRVRRWWFFGRFNKEEKLEVFRPSAPDPNDPHQPTTYPVQF</sequence>
<feature type="compositionally biased region" description="Polar residues" evidence="1">
    <location>
        <begin position="714"/>
        <end position="723"/>
    </location>
</feature>
<reference evidence="3" key="1">
    <citation type="submission" date="2022-07" db="EMBL/GenBank/DDBJ databases">
        <title>Phylogenomic reconstructions and comparative analyses of Kickxellomycotina fungi.</title>
        <authorList>
            <person name="Reynolds N.K."/>
            <person name="Stajich J.E."/>
            <person name="Barry K."/>
            <person name="Grigoriev I.V."/>
            <person name="Crous P."/>
            <person name="Smith M.E."/>
        </authorList>
    </citation>
    <scope>NUCLEOTIDE SEQUENCE</scope>
    <source>
        <strain evidence="3">NRRL 1565</strain>
    </source>
</reference>
<feature type="transmembrane region" description="Helical" evidence="2">
    <location>
        <begin position="651"/>
        <end position="672"/>
    </location>
</feature>
<evidence type="ECO:0000256" key="2">
    <source>
        <dbReference type="SAM" id="Phobius"/>
    </source>
</evidence>
<comment type="caution">
    <text evidence="3">The sequence shown here is derived from an EMBL/GenBank/DDBJ whole genome shotgun (WGS) entry which is preliminary data.</text>
</comment>
<name>A0A9W8LWM8_9FUNG</name>
<dbReference type="OrthoDB" id="6380398at2759"/>
<accession>A0A9W8LWM8</accession>
<dbReference type="EMBL" id="JANBUO010000033">
    <property type="protein sequence ID" value="KAJ2808636.1"/>
    <property type="molecule type" value="Genomic_DNA"/>
</dbReference>
<feature type="region of interest" description="Disordered" evidence="1">
    <location>
        <begin position="704"/>
        <end position="723"/>
    </location>
</feature>
<evidence type="ECO:0008006" key="5">
    <source>
        <dbReference type="Google" id="ProtNLM"/>
    </source>
</evidence>
<evidence type="ECO:0000313" key="4">
    <source>
        <dbReference type="Proteomes" id="UP001140094"/>
    </source>
</evidence>
<evidence type="ECO:0000256" key="1">
    <source>
        <dbReference type="SAM" id="MobiDB-lite"/>
    </source>
</evidence>
<dbReference type="InterPro" id="IPR009003">
    <property type="entry name" value="Peptidase_S1_PA"/>
</dbReference>
<dbReference type="Proteomes" id="UP001140094">
    <property type="component" value="Unassembled WGS sequence"/>
</dbReference>
<gene>
    <name evidence="3" type="ORF">H4R20_000754</name>
</gene>
<keyword evidence="4" id="KW-1185">Reference proteome</keyword>
<evidence type="ECO:0000313" key="3">
    <source>
        <dbReference type="EMBL" id="KAJ2808636.1"/>
    </source>
</evidence>
<dbReference type="SUPFAM" id="SSF50494">
    <property type="entry name" value="Trypsin-like serine proteases"/>
    <property type="match status" value="1"/>
</dbReference>
<protein>
    <recommendedName>
        <fullName evidence="5">Peptidase S1 domain-containing protein</fullName>
    </recommendedName>
</protein>